<dbReference type="GO" id="GO:0004553">
    <property type="term" value="F:hydrolase activity, hydrolyzing O-glycosyl compounds"/>
    <property type="evidence" value="ECO:0007669"/>
    <property type="project" value="UniProtKB-ARBA"/>
</dbReference>
<dbReference type="InterPro" id="IPR013320">
    <property type="entry name" value="ConA-like_dom_sf"/>
</dbReference>
<reference evidence="3" key="1">
    <citation type="submission" date="2017-02" db="EMBL/GenBank/DDBJ databases">
        <authorList>
            <person name="Varghese N."/>
            <person name="Submissions S."/>
        </authorList>
    </citation>
    <scope>NUCLEOTIDE SEQUENCE [LARGE SCALE GENOMIC DNA]</scope>
    <source>
        <strain evidence="3">DSM 22224</strain>
    </source>
</reference>
<dbReference type="AlphaFoldDB" id="A0A1T4M4I3"/>
<dbReference type="Proteomes" id="UP000190367">
    <property type="component" value="Unassembled WGS sequence"/>
</dbReference>
<feature type="signal peptide" evidence="1">
    <location>
        <begin position="1"/>
        <end position="19"/>
    </location>
</feature>
<evidence type="ECO:0000313" key="3">
    <source>
        <dbReference type="Proteomes" id="UP000190367"/>
    </source>
</evidence>
<feature type="chain" id="PRO_5012256211" description="3-keto-disaccharide hydrolase domain-containing protein" evidence="1">
    <location>
        <begin position="20"/>
        <end position="363"/>
    </location>
</feature>
<dbReference type="GO" id="GO:0005975">
    <property type="term" value="P:carbohydrate metabolic process"/>
    <property type="evidence" value="ECO:0007669"/>
    <property type="project" value="UniProtKB-ARBA"/>
</dbReference>
<evidence type="ECO:0008006" key="4">
    <source>
        <dbReference type="Google" id="ProtNLM"/>
    </source>
</evidence>
<keyword evidence="1" id="KW-0732">Signal</keyword>
<dbReference type="Gene3D" id="2.60.120.560">
    <property type="entry name" value="Exo-inulinase, domain 1"/>
    <property type="match status" value="1"/>
</dbReference>
<organism evidence="2 3">
    <name type="scientific">Chitinophaga eiseniae</name>
    <dbReference type="NCBI Taxonomy" id="634771"/>
    <lineage>
        <taxon>Bacteria</taxon>
        <taxon>Pseudomonadati</taxon>
        <taxon>Bacteroidota</taxon>
        <taxon>Chitinophagia</taxon>
        <taxon>Chitinophagales</taxon>
        <taxon>Chitinophagaceae</taxon>
        <taxon>Chitinophaga</taxon>
    </lineage>
</organism>
<dbReference type="SUPFAM" id="SSF49899">
    <property type="entry name" value="Concanavalin A-like lectins/glucanases"/>
    <property type="match status" value="1"/>
</dbReference>
<evidence type="ECO:0000313" key="2">
    <source>
        <dbReference type="EMBL" id="SJZ61919.1"/>
    </source>
</evidence>
<dbReference type="RefSeq" id="WP_078667569.1">
    <property type="nucleotide sequence ID" value="NZ_FUWZ01000001.1"/>
</dbReference>
<dbReference type="EMBL" id="FUWZ01000001">
    <property type="protein sequence ID" value="SJZ61919.1"/>
    <property type="molecule type" value="Genomic_DNA"/>
</dbReference>
<evidence type="ECO:0000256" key="1">
    <source>
        <dbReference type="SAM" id="SignalP"/>
    </source>
</evidence>
<accession>A0A1T4M4I3</accession>
<protein>
    <recommendedName>
        <fullName evidence="4">3-keto-disaccharide hydrolase domain-containing protein</fullName>
    </recommendedName>
</protein>
<dbReference type="OrthoDB" id="2634655at2"/>
<dbReference type="STRING" id="634771.SAMN04488128_101936"/>
<proteinExistence type="predicted"/>
<keyword evidence="3" id="KW-1185">Reference proteome</keyword>
<sequence length="363" mass="41372">MTRKITWMALLFINMQAMAQQIPLKAGKWEFAPDKVRFLTHRDVPAMQLTDPDSHALLKGPDFTDGTIEYDIEPFGNDFTAFYFRRADAREKECFYFRTPFAGKPYAPQGVQYVPYIDGVNLWDMLYHFQGNAPFDKGRWNHVKLVISGRQMRAYVNHQPVLQVPYLEGNTNRGAIAFDGQAYIANLVIKPGATEGLSPVPGNDPTFNDPRYLRKWLVSQPDSLPQELNMLRGFPKEVRWDSIAAERRGLINLTRQFGMSHTRRIVWLKTTIRAQAAGMKKIHLGFSDDVWVYINGQPVYLDKNIYGTPLAKVPAGRCTLDNTSFYLPLKAGANELVIGVANDFYGWGIIARMDDLDDIRLTI</sequence>
<name>A0A1T4M4I3_9BACT</name>
<gene>
    <name evidence="2" type="ORF">SAMN04488128_101936</name>
</gene>